<accession>A0A3A9YE34</accession>
<reference evidence="8 9" key="1">
    <citation type="submission" date="2018-09" db="EMBL/GenBank/DDBJ databases">
        <title>Micromonospora sp. nov. MS1-9, isolated from a root of Musa sp.</title>
        <authorList>
            <person name="Kuncharoen N."/>
            <person name="Kudo T."/>
            <person name="Ohkuma M."/>
            <person name="Yuki M."/>
            <person name="Tanasupawat S."/>
        </authorList>
    </citation>
    <scope>NUCLEOTIDE SEQUENCE [LARGE SCALE GENOMIC DNA]</scope>
    <source>
        <strain evidence="8 9">MS1-9</strain>
    </source>
</reference>
<feature type="domain" description="DUF202" evidence="7">
    <location>
        <begin position="29"/>
        <end position="84"/>
    </location>
</feature>
<feature type="transmembrane region" description="Helical" evidence="6">
    <location>
        <begin position="64"/>
        <end position="85"/>
    </location>
</feature>
<evidence type="ECO:0000256" key="4">
    <source>
        <dbReference type="ARBA" id="ARBA00023136"/>
    </source>
</evidence>
<dbReference type="InterPro" id="IPR003807">
    <property type="entry name" value="DUF202"/>
</dbReference>
<evidence type="ECO:0000256" key="3">
    <source>
        <dbReference type="ARBA" id="ARBA00022989"/>
    </source>
</evidence>
<dbReference type="AlphaFoldDB" id="A0A3A9YE34"/>
<dbReference type="Proteomes" id="UP000275865">
    <property type="component" value="Unassembled WGS sequence"/>
</dbReference>
<evidence type="ECO:0000259" key="7">
    <source>
        <dbReference type="Pfam" id="PF02656"/>
    </source>
</evidence>
<protein>
    <submittedName>
        <fullName evidence="8">DUF202 domain-containing protein</fullName>
    </submittedName>
</protein>
<evidence type="ECO:0000256" key="2">
    <source>
        <dbReference type="ARBA" id="ARBA00022692"/>
    </source>
</evidence>
<organism evidence="8 9">
    <name type="scientific">Micromonospora musae</name>
    <dbReference type="NCBI Taxonomy" id="1894970"/>
    <lineage>
        <taxon>Bacteria</taxon>
        <taxon>Bacillati</taxon>
        <taxon>Actinomycetota</taxon>
        <taxon>Actinomycetes</taxon>
        <taxon>Micromonosporales</taxon>
        <taxon>Micromonosporaceae</taxon>
        <taxon>Micromonospora</taxon>
    </lineage>
</organism>
<comment type="caution">
    <text evidence="8">The sequence shown here is derived from an EMBL/GenBank/DDBJ whole genome shotgun (WGS) entry which is preliminary data.</text>
</comment>
<keyword evidence="3 6" id="KW-1133">Transmembrane helix</keyword>
<proteinExistence type="predicted"/>
<sequence>MTDRPGPAEPARRPYPDPDGGSGGGSPRDPGLQPERTRLAWRRTALTLTVVTALTVRQALSGDLGGLLLAGAALAGWGAALPIYWRRGTGTGPAPLDGRSLPAVALGATVLAALGVVLVLRGL</sequence>
<evidence type="ECO:0000256" key="1">
    <source>
        <dbReference type="ARBA" id="ARBA00004127"/>
    </source>
</evidence>
<dbReference type="RefSeq" id="WP_120689995.1">
    <property type="nucleotide sequence ID" value="NZ_RAZT01000010.1"/>
</dbReference>
<gene>
    <name evidence="8" type="ORF">D7044_21180</name>
</gene>
<comment type="subcellular location">
    <subcellularLocation>
        <location evidence="1">Endomembrane system</location>
        <topology evidence="1">Multi-pass membrane protein</topology>
    </subcellularLocation>
</comment>
<feature type="transmembrane region" description="Helical" evidence="6">
    <location>
        <begin position="100"/>
        <end position="120"/>
    </location>
</feature>
<evidence type="ECO:0000313" key="8">
    <source>
        <dbReference type="EMBL" id="RKN30096.1"/>
    </source>
</evidence>
<evidence type="ECO:0000256" key="5">
    <source>
        <dbReference type="SAM" id="MobiDB-lite"/>
    </source>
</evidence>
<evidence type="ECO:0000256" key="6">
    <source>
        <dbReference type="SAM" id="Phobius"/>
    </source>
</evidence>
<dbReference type="GO" id="GO:0012505">
    <property type="term" value="C:endomembrane system"/>
    <property type="evidence" value="ECO:0007669"/>
    <property type="project" value="UniProtKB-SubCell"/>
</dbReference>
<dbReference type="Pfam" id="PF02656">
    <property type="entry name" value="DUF202"/>
    <property type="match status" value="1"/>
</dbReference>
<evidence type="ECO:0000313" key="9">
    <source>
        <dbReference type="Proteomes" id="UP000275865"/>
    </source>
</evidence>
<name>A0A3A9YE34_9ACTN</name>
<dbReference type="EMBL" id="RAZT01000010">
    <property type="protein sequence ID" value="RKN30096.1"/>
    <property type="molecule type" value="Genomic_DNA"/>
</dbReference>
<keyword evidence="2 6" id="KW-0812">Transmembrane</keyword>
<feature type="region of interest" description="Disordered" evidence="5">
    <location>
        <begin position="1"/>
        <end position="35"/>
    </location>
</feature>
<keyword evidence="4 6" id="KW-0472">Membrane</keyword>